<keyword evidence="4" id="KW-0560">Oxidoreductase</keyword>
<comment type="caution">
    <text evidence="8">The sequence shown here is derived from an EMBL/GenBank/DDBJ whole genome shotgun (WGS) entry which is preliminary data.</text>
</comment>
<evidence type="ECO:0000259" key="6">
    <source>
        <dbReference type="Pfam" id="PF01494"/>
    </source>
</evidence>
<dbReference type="Gene3D" id="3.40.50.1820">
    <property type="entry name" value="alpha/beta hydrolase"/>
    <property type="match status" value="1"/>
</dbReference>
<keyword evidence="3" id="KW-0274">FAD</keyword>
<dbReference type="SUPFAM" id="SSF53474">
    <property type="entry name" value="alpha/beta-Hydrolases"/>
    <property type="match status" value="1"/>
</dbReference>
<dbReference type="PANTHER" id="PTHR13789:SF318">
    <property type="entry name" value="GERANYLGERANYL DIPHOSPHATE REDUCTASE"/>
    <property type="match status" value="1"/>
</dbReference>
<keyword evidence="2" id="KW-0285">Flavoprotein</keyword>
<keyword evidence="5" id="KW-0503">Monooxygenase</keyword>
<dbReference type="InterPro" id="IPR002938">
    <property type="entry name" value="FAD-bd"/>
</dbReference>
<evidence type="ECO:0000256" key="4">
    <source>
        <dbReference type="ARBA" id="ARBA00023002"/>
    </source>
</evidence>
<dbReference type="EMBL" id="QKWJ01000002">
    <property type="protein sequence ID" value="RDK11951.1"/>
    <property type="molecule type" value="Genomic_DNA"/>
</dbReference>
<dbReference type="GO" id="GO:0004497">
    <property type="term" value="F:monooxygenase activity"/>
    <property type="evidence" value="ECO:0007669"/>
    <property type="project" value="UniProtKB-KW"/>
</dbReference>
<dbReference type="InterPro" id="IPR029058">
    <property type="entry name" value="AB_hydrolase_fold"/>
</dbReference>
<dbReference type="Proteomes" id="UP000255165">
    <property type="component" value="Unassembled WGS sequence"/>
</dbReference>
<dbReference type="InterPro" id="IPR036188">
    <property type="entry name" value="FAD/NAD-bd_sf"/>
</dbReference>
<feature type="domain" description="FAD-binding" evidence="6">
    <location>
        <begin position="2"/>
        <end position="342"/>
    </location>
</feature>
<reference evidence="8 9" key="1">
    <citation type="submission" date="2018-06" db="EMBL/GenBank/DDBJ databases">
        <authorList>
            <person name="Feng T."/>
            <person name="Jeon C.O."/>
        </authorList>
    </citation>
    <scope>NUCLEOTIDE SEQUENCE [LARGE SCALE GENOMIC DNA]</scope>
    <source>
        <strain evidence="8 9">S23</strain>
    </source>
</reference>
<evidence type="ECO:0000256" key="5">
    <source>
        <dbReference type="ARBA" id="ARBA00023033"/>
    </source>
</evidence>
<evidence type="ECO:0000256" key="1">
    <source>
        <dbReference type="ARBA" id="ARBA00001974"/>
    </source>
</evidence>
<dbReference type="Pfam" id="PF07859">
    <property type="entry name" value="Abhydrolase_3"/>
    <property type="match status" value="1"/>
</dbReference>
<evidence type="ECO:0000313" key="9">
    <source>
        <dbReference type="Proteomes" id="UP000255165"/>
    </source>
</evidence>
<dbReference type="GO" id="GO:0071949">
    <property type="term" value="F:FAD binding"/>
    <property type="evidence" value="ECO:0007669"/>
    <property type="project" value="InterPro"/>
</dbReference>
<dbReference type="PRINTS" id="PR00420">
    <property type="entry name" value="RNGMNOXGNASE"/>
</dbReference>
<gene>
    <name evidence="8" type="ORF">DN412_03435</name>
</gene>
<sequence>MRVIIVGGGIGGLCAALSLRQQKIDFILLEQAEALAEVGAGVQIAANGTFVLRQLGLEERLAAISSKPVSWEYRDMESGLPMVSWPVGQQAAEKYGAPLNNVHRADLIDLLASELPADGLRLGAKCADLGQDEDGAWVRLESGEVIKGDVIIGADGIHSVVRQKLFGQAQASFANLLCWRALIPAERLEQGAYEERGNYWVGPGRSIVSYWVRPRKLYSFLASVPAHEVHREAWGDSGDVKDLIRSFEGAEPKVQRLLESIDSAFITGMYYRDPLERWTEGRISLMGDSAHAMVPYLAQGACQAIEDAWVLARCLARHGDAGVREALLEYEERRRPRTTRVQAAARSMVKLVHESDPARIQARNGRWKGMSRIDPLGVRTWAFCWDYDVIKAAEQPSGEVLGLAATREGIRMQRPESQRAFDLWRSAFSPEDVARGHDGLREAYDRFLLTNFPAPASTHVEAIELGGVSCLRVEAKRHCPGPTVLHFHGGAYVIGSAKASVEYASRLAHAVDGQCVVVDYRLAPEHIYPAAIDDAVNAYRGLLASGTPASDILLSGESSGGGLAVALAIAIRHAGLPRPAGLFAACPFTDLTLSSKSVNEFHGSDPAANQDMLSYLAASYFQGHEPTDPLVSPVFGDLHDLPPLFVTAATNEVLFNDATRLVDRAKAAGVDVTLRLVDDSVHVFPVFPFLSETRAVMAELSDWAGQLRESSLNLSRAA</sequence>
<dbReference type="SUPFAM" id="SSF51905">
    <property type="entry name" value="FAD/NAD(P)-binding domain"/>
    <property type="match status" value="1"/>
</dbReference>
<evidence type="ECO:0000256" key="3">
    <source>
        <dbReference type="ARBA" id="ARBA00022827"/>
    </source>
</evidence>
<keyword evidence="9" id="KW-1185">Reference proteome</keyword>
<organism evidence="8 9">
    <name type="scientific">Cupriavidus lacunae</name>
    <dbReference type="NCBI Taxonomy" id="2666307"/>
    <lineage>
        <taxon>Bacteria</taxon>
        <taxon>Pseudomonadati</taxon>
        <taxon>Pseudomonadota</taxon>
        <taxon>Betaproteobacteria</taxon>
        <taxon>Burkholderiales</taxon>
        <taxon>Burkholderiaceae</taxon>
        <taxon>Cupriavidus</taxon>
    </lineage>
</organism>
<feature type="domain" description="Alpha/beta hydrolase fold-3" evidence="7">
    <location>
        <begin position="484"/>
        <end position="684"/>
    </location>
</feature>
<dbReference type="InterPro" id="IPR013094">
    <property type="entry name" value="AB_hydrolase_3"/>
</dbReference>
<evidence type="ECO:0000259" key="7">
    <source>
        <dbReference type="Pfam" id="PF07859"/>
    </source>
</evidence>
<protein>
    <submittedName>
        <fullName evidence="8">2-polyprenyl-6-methoxyphenol hydroxylase</fullName>
    </submittedName>
</protein>
<dbReference type="PANTHER" id="PTHR13789">
    <property type="entry name" value="MONOOXYGENASE"/>
    <property type="match status" value="1"/>
</dbReference>
<dbReference type="AlphaFoldDB" id="A0A370P260"/>
<dbReference type="InterPro" id="IPR050493">
    <property type="entry name" value="FAD-dep_Monooxygenase_BioMet"/>
</dbReference>
<dbReference type="Gene3D" id="3.50.50.60">
    <property type="entry name" value="FAD/NAD(P)-binding domain"/>
    <property type="match status" value="1"/>
</dbReference>
<dbReference type="GO" id="GO:0016787">
    <property type="term" value="F:hydrolase activity"/>
    <property type="evidence" value="ECO:0007669"/>
    <property type="project" value="InterPro"/>
</dbReference>
<proteinExistence type="predicted"/>
<evidence type="ECO:0000313" key="8">
    <source>
        <dbReference type="EMBL" id="RDK11951.1"/>
    </source>
</evidence>
<accession>A0A370P260</accession>
<dbReference type="RefSeq" id="WP_115013225.1">
    <property type="nucleotide sequence ID" value="NZ_QKWJ01000002.1"/>
</dbReference>
<dbReference type="SUPFAM" id="SSF54373">
    <property type="entry name" value="FAD-linked reductases, C-terminal domain"/>
    <property type="match status" value="1"/>
</dbReference>
<evidence type="ECO:0000256" key="2">
    <source>
        <dbReference type="ARBA" id="ARBA00022630"/>
    </source>
</evidence>
<comment type="cofactor">
    <cofactor evidence="1">
        <name>FAD</name>
        <dbReference type="ChEBI" id="CHEBI:57692"/>
    </cofactor>
</comment>
<name>A0A370P260_9BURK</name>
<dbReference type="Pfam" id="PF01494">
    <property type="entry name" value="FAD_binding_3"/>
    <property type="match status" value="1"/>
</dbReference>